<name>A0A517DYX6_9FIRM</name>
<accession>A0A517DYX6</accession>
<dbReference type="RefSeq" id="WP_144351908.1">
    <property type="nucleotide sequence ID" value="NZ_CP036259.1"/>
</dbReference>
<organism evidence="1 2">
    <name type="scientific">Sporomusa termitida</name>
    <dbReference type="NCBI Taxonomy" id="2377"/>
    <lineage>
        <taxon>Bacteria</taxon>
        <taxon>Bacillati</taxon>
        <taxon>Bacillota</taxon>
        <taxon>Negativicutes</taxon>
        <taxon>Selenomonadales</taxon>
        <taxon>Sporomusaceae</taxon>
        <taxon>Sporomusa</taxon>
    </lineage>
</organism>
<evidence type="ECO:0000313" key="2">
    <source>
        <dbReference type="Proteomes" id="UP000320776"/>
    </source>
</evidence>
<dbReference type="EMBL" id="CP036259">
    <property type="protein sequence ID" value="QDR82528.1"/>
    <property type="molecule type" value="Genomic_DNA"/>
</dbReference>
<dbReference type="AlphaFoldDB" id="A0A517DYX6"/>
<reference evidence="1 2" key="1">
    <citation type="submission" date="2019-02" db="EMBL/GenBank/DDBJ databases">
        <title>Closed genome of Sporomusa termitida DSM 4440.</title>
        <authorList>
            <person name="Poehlein A."/>
            <person name="Daniel R."/>
        </authorList>
    </citation>
    <scope>NUCLEOTIDE SEQUENCE [LARGE SCALE GENOMIC DNA]</scope>
    <source>
        <strain evidence="1 2">DSM 4440</strain>
    </source>
</reference>
<dbReference type="KEGG" id="sted:SPTER_39560"/>
<sequence length="92" mass="10549">MAPVRYSVPFSPLTERIALEAPQLAAALAELRSVMGEADFERYINTLVSLRQVDDQLLLITKREMYRSILLSRFLPAIKQCFAVRLVRIINQ</sequence>
<gene>
    <name evidence="1" type="ORF">SPTER_39560</name>
</gene>
<proteinExistence type="predicted"/>
<evidence type="ECO:0000313" key="1">
    <source>
        <dbReference type="EMBL" id="QDR82528.1"/>
    </source>
</evidence>
<dbReference type="OrthoDB" id="1633956at2"/>
<dbReference type="Proteomes" id="UP000320776">
    <property type="component" value="Chromosome"/>
</dbReference>
<keyword evidence="2" id="KW-1185">Reference proteome</keyword>
<protein>
    <submittedName>
        <fullName evidence="1">Uncharacterized protein</fullName>
    </submittedName>
</protein>